<dbReference type="OrthoDB" id="5457369at2"/>
<dbReference type="Gene3D" id="3.40.50.10600">
    <property type="entry name" value="SpoIIaa-like domains"/>
    <property type="match status" value="2"/>
</dbReference>
<evidence type="ECO:0000313" key="1">
    <source>
        <dbReference type="EMBL" id="RKF16819.1"/>
    </source>
</evidence>
<keyword evidence="2" id="KW-1185">Reference proteome</keyword>
<comment type="caution">
    <text evidence="1">The sequence shown here is derived from an EMBL/GenBank/DDBJ whole genome shotgun (WGS) entry which is preliminary data.</text>
</comment>
<name>A0A3A8AZ33_9RHOB</name>
<dbReference type="RefSeq" id="WP_121164198.1">
    <property type="nucleotide sequence ID" value="NZ_RAPE01000001.1"/>
</dbReference>
<dbReference type="AlphaFoldDB" id="A0A3A8AZ33"/>
<reference evidence="1 2" key="1">
    <citation type="submission" date="2018-09" db="EMBL/GenBank/DDBJ databases">
        <title>Roseovarius spongiae sp. nov., isolated from a marine sponge.</title>
        <authorList>
            <person name="Zhuang L."/>
            <person name="Luo L."/>
        </authorList>
    </citation>
    <scope>NUCLEOTIDE SEQUENCE [LARGE SCALE GENOMIC DNA]</scope>
    <source>
        <strain evidence="1 2">HN-E21</strain>
    </source>
</reference>
<dbReference type="InterPro" id="IPR038396">
    <property type="entry name" value="SpoIIAA-like_sf"/>
</dbReference>
<organism evidence="1 2">
    <name type="scientific">Roseovarius spongiae</name>
    <dbReference type="NCBI Taxonomy" id="2320272"/>
    <lineage>
        <taxon>Bacteria</taxon>
        <taxon>Pseudomonadati</taxon>
        <taxon>Pseudomonadota</taxon>
        <taxon>Alphaproteobacteria</taxon>
        <taxon>Rhodobacterales</taxon>
        <taxon>Roseobacteraceae</taxon>
        <taxon>Roseovarius</taxon>
    </lineage>
</organism>
<proteinExistence type="predicted"/>
<dbReference type="SUPFAM" id="SSF52091">
    <property type="entry name" value="SpoIIaa-like"/>
    <property type="match status" value="2"/>
</dbReference>
<dbReference type="InterPro" id="IPR036513">
    <property type="entry name" value="STAS_dom_sf"/>
</dbReference>
<protein>
    <submittedName>
        <fullName evidence="1">STAS/SEC14 domain-containing protein</fullName>
    </submittedName>
</protein>
<dbReference type="EMBL" id="RAPE01000001">
    <property type="protein sequence ID" value="RKF16819.1"/>
    <property type="molecule type" value="Genomic_DNA"/>
</dbReference>
<dbReference type="Pfam" id="PF11964">
    <property type="entry name" value="SpoIIAA-like"/>
    <property type="match status" value="2"/>
</dbReference>
<evidence type="ECO:0000313" key="2">
    <source>
        <dbReference type="Proteomes" id="UP000281128"/>
    </source>
</evidence>
<gene>
    <name evidence="1" type="ORF">D6850_04580</name>
</gene>
<sequence length="252" mass="27699">MLSVKEPKPRLYEITLSGVVDRADVETMKRHLAPALESGDPMAIVVRAEDWHDMTGDALIADARFEFGMLPQWSLVRRVAVVTDKQAFEALMRWIDPVLPMIELRTFAPADAQEAETWAAAFREKPAPDEPGVRVVEDGGDGLLIFEIDGRLSTEDADAVFAAFDHAVEAHGKVNLLVRVRDYEGFDLAMLGDRDLMMSKFGAIGKVGRYAIVGAPGWMRAVVEAATSFMPFDARAFDASEEEDARAWAAGG</sequence>
<accession>A0A3A8AZ33</accession>
<dbReference type="InterPro" id="IPR021866">
    <property type="entry name" value="SpoIIAA-like"/>
</dbReference>
<dbReference type="Proteomes" id="UP000281128">
    <property type="component" value="Unassembled WGS sequence"/>
</dbReference>